<feature type="domain" description="HTH cro/C1-type" evidence="2">
    <location>
        <begin position="7"/>
        <end position="61"/>
    </location>
</feature>
<name>A0A0F3IGY4_9GAMM</name>
<dbReference type="GO" id="GO:0003677">
    <property type="term" value="F:DNA binding"/>
    <property type="evidence" value="ECO:0007669"/>
    <property type="project" value="UniProtKB-KW"/>
</dbReference>
<organism evidence="3 4">
    <name type="scientific">Methylocucumis oryzae</name>
    <dbReference type="NCBI Taxonomy" id="1632867"/>
    <lineage>
        <taxon>Bacteria</taxon>
        <taxon>Pseudomonadati</taxon>
        <taxon>Pseudomonadota</taxon>
        <taxon>Gammaproteobacteria</taxon>
        <taxon>Methylococcales</taxon>
        <taxon>Methylococcaceae</taxon>
        <taxon>Methylocucumis</taxon>
    </lineage>
</organism>
<evidence type="ECO:0000313" key="3">
    <source>
        <dbReference type="EMBL" id="KJV06021.1"/>
    </source>
</evidence>
<dbReference type="EMBL" id="LAJX01000142">
    <property type="protein sequence ID" value="KJV06021.1"/>
    <property type="molecule type" value="Genomic_DNA"/>
</dbReference>
<accession>A0A0F3IGY4</accession>
<dbReference type="PANTHER" id="PTHR46797:SF24">
    <property type="entry name" value="DNA-BINDING PHAGE PROTEIN"/>
    <property type="match status" value="1"/>
</dbReference>
<dbReference type="RefSeq" id="WP_045779714.1">
    <property type="nucleotide sequence ID" value="NZ_LAJX01000142.1"/>
</dbReference>
<dbReference type="Gene3D" id="1.10.260.40">
    <property type="entry name" value="lambda repressor-like DNA-binding domains"/>
    <property type="match status" value="1"/>
</dbReference>
<dbReference type="GO" id="GO:0005829">
    <property type="term" value="C:cytosol"/>
    <property type="evidence" value="ECO:0007669"/>
    <property type="project" value="TreeGrafter"/>
</dbReference>
<dbReference type="Proteomes" id="UP000033684">
    <property type="component" value="Unassembled WGS sequence"/>
</dbReference>
<dbReference type="OrthoDB" id="5625539at2"/>
<dbReference type="PANTHER" id="PTHR46797">
    <property type="entry name" value="HTH-TYPE TRANSCRIPTIONAL REGULATOR"/>
    <property type="match status" value="1"/>
</dbReference>
<sequence>MKINEKIRFMRQLKEFSQEDMAERLGLSLNGYANIERGETDVQISRLEQIADILKVDLLELLSFGEKTVACLVGNNNYQFSNVGQNNSDAKEAQFEIEKLQLIIEQQRMEIAYLKEILALKSQNVTQD</sequence>
<evidence type="ECO:0000313" key="4">
    <source>
        <dbReference type="Proteomes" id="UP000033684"/>
    </source>
</evidence>
<keyword evidence="1" id="KW-0238">DNA-binding</keyword>
<dbReference type="GO" id="GO:0003700">
    <property type="term" value="F:DNA-binding transcription factor activity"/>
    <property type="evidence" value="ECO:0007669"/>
    <property type="project" value="TreeGrafter"/>
</dbReference>
<dbReference type="AlphaFoldDB" id="A0A0F3IGY4"/>
<dbReference type="InterPro" id="IPR001387">
    <property type="entry name" value="Cro/C1-type_HTH"/>
</dbReference>
<dbReference type="InterPro" id="IPR050807">
    <property type="entry name" value="TransReg_Diox_bact_type"/>
</dbReference>
<evidence type="ECO:0000259" key="2">
    <source>
        <dbReference type="PROSITE" id="PS50943"/>
    </source>
</evidence>
<comment type="caution">
    <text evidence="3">The sequence shown here is derived from an EMBL/GenBank/DDBJ whole genome shotgun (WGS) entry which is preliminary data.</text>
</comment>
<proteinExistence type="predicted"/>
<dbReference type="SUPFAM" id="SSF47413">
    <property type="entry name" value="lambda repressor-like DNA-binding domains"/>
    <property type="match status" value="1"/>
</dbReference>
<reference evidence="4" key="1">
    <citation type="submission" date="2015-03" db="EMBL/GenBank/DDBJ databases">
        <title>Draft genome sequence of a novel methanotroph (Sn10-6) isolated from flooded ricefield rhizosphere in India.</title>
        <authorList>
            <person name="Pandit P.S."/>
            <person name="Pore S.D."/>
            <person name="Arora P."/>
            <person name="Kapse N.G."/>
            <person name="Dhakephalkar P.K."/>
            <person name="Rahalkar M.C."/>
        </authorList>
    </citation>
    <scope>NUCLEOTIDE SEQUENCE [LARGE SCALE GENOMIC DNA]</scope>
    <source>
        <strain evidence="4">Sn10-6</strain>
    </source>
</reference>
<evidence type="ECO:0000256" key="1">
    <source>
        <dbReference type="ARBA" id="ARBA00023125"/>
    </source>
</evidence>
<dbReference type="Pfam" id="PF01381">
    <property type="entry name" value="HTH_3"/>
    <property type="match status" value="1"/>
</dbReference>
<dbReference type="SMART" id="SM00530">
    <property type="entry name" value="HTH_XRE"/>
    <property type="match status" value="1"/>
</dbReference>
<dbReference type="PROSITE" id="PS50943">
    <property type="entry name" value="HTH_CROC1"/>
    <property type="match status" value="1"/>
</dbReference>
<keyword evidence="4" id="KW-1185">Reference proteome</keyword>
<protein>
    <recommendedName>
        <fullName evidence="2">HTH cro/C1-type domain-containing protein</fullName>
    </recommendedName>
</protein>
<dbReference type="CDD" id="cd00093">
    <property type="entry name" value="HTH_XRE"/>
    <property type="match status" value="1"/>
</dbReference>
<gene>
    <name evidence="3" type="ORF">VZ94_14100</name>
</gene>
<reference evidence="3 4" key="2">
    <citation type="journal article" date="2016" name="Microb. Ecol.">
        <title>Genome Characteristics of a Novel Type I Methanotroph (Sn10-6) Isolated from a Flooded Indian Rice Field.</title>
        <authorList>
            <person name="Rahalkar M.C."/>
            <person name="Pandit P.S."/>
            <person name="Dhakephalkar P.K."/>
            <person name="Pore S."/>
            <person name="Arora P."/>
            <person name="Kapse N."/>
        </authorList>
    </citation>
    <scope>NUCLEOTIDE SEQUENCE [LARGE SCALE GENOMIC DNA]</scope>
    <source>
        <strain evidence="3 4">Sn10-6</strain>
    </source>
</reference>
<dbReference type="InterPro" id="IPR010982">
    <property type="entry name" value="Lambda_DNA-bd_dom_sf"/>
</dbReference>